<protein>
    <submittedName>
        <fullName evidence="6">DNA-binding response regulator</fullName>
    </submittedName>
</protein>
<dbReference type="InterPro" id="IPR036388">
    <property type="entry name" value="WH-like_DNA-bd_sf"/>
</dbReference>
<dbReference type="InterPro" id="IPR039420">
    <property type="entry name" value="WalR-like"/>
</dbReference>
<dbReference type="FunFam" id="3.40.50.2300:FF:000001">
    <property type="entry name" value="DNA-binding response regulator PhoB"/>
    <property type="match status" value="1"/>
</dbReference>
<accession>A0A1Q2CFC4</accession>
<dbReference type="KEGG" id="tfl:RPIT_08435"/>
<evidence type="ECO:0000256" key="2">
    <source>
        <dbReference type="ARBA" id="ARBA00023012"/>
    </source>
</evidence>
<dbReference type="SUPFAM" id="SSF52172">
    <property type="entry name" value="CheY-like"/>
    <property type="match status" value="1"/>
</dbReference>
<name>A0A1Q2CFC4_9ACTN</name>
<dbReference type="PANTHER" id="PTHR48111">
    <property type="entry name" value="REGULATOR OF RPOS"/>
    <property type="match status" value="1"/>
</dbReference>
<dbReference type="PROSITE" id="PS51755">
    <property type="entry name" value="OMPR_PHOB"/>
    <property type="match status" value="1"/>
</dbReference>
<evidence type="ECO:0000256" key="4">
    <source>
        <dbReference type="ARBA" id="ARBA00023125"/>
    </source>
</evidence>
<dbReference type="SMART" id="SM00448">
    <property type="entry name" value="REC"/>
    <property type="match status" value="1"/>
</dbReference>
<dbReference type="InterPro" id="IPR001789">
    <property type="entry name" value="Sig_transdc_resp-reg_receiver"/>
</dbReference>
<dbReference type="SMART" id="SM00862">
    <property type="entry name" value="Trans_reg_C"/>
    <property type="match status" value="1"/>
</dbReference>
<evidence type="ECO:0000256" key="3">
    <source>
        <dbReference type="ARBA" id="ARBA00023015"/>
    </source>
</evidence>
<dbReference type="AlphaFoldDB" id="A0A1Q2CFC4"/>
<dbReference type="PROSITE" id="PS50110">
    <property type="entry name" value="RESPONSE_REGULATORY"/>
    <property type="match status" value="1"/>
</dbReference>
<keyword evidence="5" id="KW-0804">Transcription</keyword>
<dbReference type="EMBL" id="CP019605">
    <property type="protein sequence ID" value="AQP44819.1"/>
    <property type="molecule type" value="Genomic_DNA"/>
</dbReference>
<dbReference type="OrthoDB" id="5511894at2"/>
<dbReference type="FunFam" id="1.10.10.10:FF:000018">
    <property type="entry name" value="DNA-binding response regulator ResD"/>
    <property type="match status" value="1"/>
</dbReference>
<dbReference type="Gene3D" id="1.10.10.10">
    <property type="entry name" value="Winged helix-like DNA-binding domain superfamily/Winged helix DNA-binding domain"/>
    <property type="match status" value="1"/>
</dbReference>
<evidence type="ECO:0000313" key="6">
    <source>
        <dbReference type="EMBL" id="AQP44819.1"/>
    </source>
</evidence>
<dbReference type="CDD" id="cd17574">
    <property type="entry name" value="REC_OmpR"/>
    <property type="match status" value="1"/>
</dbReference>
<reference evidence="6 7" key="1">
    <citation type="journal article" date="2016" name="Int. J. Syst. Evol. Microbiol.">
        <title>Tessaracoccus flavus sp. nov., isolated from the drainage system of a lindane-producing factory.</title>
        <authorList>
            <person name="Kumari R."/>
            <person name="Singh P."/>
            <person name="Schumann P."/>
            <person name="Lal R."/>
        </authorList>
    </citation>
    <scope>NUCLEOTIDE SEQUENCE [LARGE SCALE GENOMIC DNA]</scope>
    <source>
        <strain evidence="6 7">RP1T</strain>
    </source>
</reference>
<evidence type="ECO:0000256" key="1">
    <source>
        <dbReference type="ARBA" id="ARBA00022553"/>
    </source>
</evidence>
<keyword evidence="1" id="KW-0597">Phosphoprotein</keyword>
<organism evidence="6 7">
    <name type="scientific">Tessaracoccus flavus</name>
    <dbReference type="NCBI Taxonomy" id="1610493"/>
    <lineage>
        <taxon>Bacteria</taxon>
        <taxon>Bacillati</taxon>
        <taxon>Actinomycetota</taxon>
        <taxon>Actinomycetes</taxon>
        <taxon>Propionibacteriales</taxon>
        <taxon>Propionibacteriaceae</taxon>
        <taxon>Tessaracoccus</taxon>
    </lineage>
</organism>
<dbReference type="RefSeq" id="WP_077342258.1">
    <property type="nucleotide sequence ID" value="NZ_CP019605.1"/>
</dbReference>
<gene>
    <name evidence="6" type="ORF">RPIT_08435</name>
</gene>
<dbReference type="CDD" id="cd00383">
    <property type="entry name" value="trans_reg_C"/>
    <property type="match status" value="1"/>
</dbReference>
<dbReference type="GO" id="GO:0006355">
    <property type="term" value="P:regulation of DNA-templated transcription"/>
    <property type="evidence" value="ECO:0007669"/>
    <property type="project" value="InterPro"/>
</dbReference>
<dbReference type="GO" id="GO:0032993">
    <property type="term" value="C:protein-DNA complex"/>
    <property type="evidence" value="ECO:0007669"/>
    <property type="project" value="TreeGrafter"/>
</dbReference>
<dbReference type="Gene3D" id="6.10.250.690">
    <property type="match status" value="1"/>
</dbReference>
<dbReference type="InterPro" id="IPR011006">
    <property type="entry name" value="CheY-like_superfamily"/>
</dbReference>
<dbReference type="Proteomes" id="UP000188324">
    <property type="component" value="Chromosome"/>
</dbReference>
<dbReference type="Pfam" id="PF00072">
    <property type="entry name" value="Response_reg"/>
    <property type="match status" value="1"/>
</dbReference>
<dbReference type="Gene3D" id="3.40.50.2300">
    <property type="match status" value="1"/>
</dbReference>
<dbReference type="InterPro" id="IPR001867">
    <property type="entry name" value="OmpR/PhoB-type_DNA-bd"/>
</dbReference>
<dbReference type="PANTHER" id="PTHR48111:SF4">
    <property type="entry name" value="DNA-BINDING DUAL TRANSCRIPTIONAL REGULATOR OMPR"/>
    <property type="match status" value="1"/>
</dbReference>
<evidence type="ECO:0000256" key="5">
    <source>
        <dbReference type="ARBA" id="ARBA00023163"/>
    </source>
</evidence>
<proteinExistence type="predicted"/>
<dbReference type="Pfam" id="PF00486">
    <property type="entry name" value="Trans_reg_C"/>
    <property type="match status" value="1"/>
</dbReference>
<keyword evidence="4 6" id="KW-0238">DNA-binding</keyword>
<keyword evidence="3" id="KW-0805">Transcription regulation</keyword>
<evidence type="ECO:0000313" key="7">
    <source>
        <dbReference type="Proteomes" id="UP000188324"/>
    </source>
</evidence>
<sequence length="234" mass="25687">MDNVREARVLVVDDERALAGVVASYLKKEGFTPTLAHTGPESVAAAEELDPDVVILDLGLPGMDGVEVCRRIRSFSDCYVLMLTARADEVDKINGFAAGADDYLTKPFSPRELVARVNAVLRRPRESSLAEAPTAPRQFGPLRVLADGREVWVGNAQISLTRTEFDILDVLSARPQLAMSRRQIIEAVWGPGWVGDDHIVDVHVANLRKKLDDPPTQPRYVLTVRGVGYRMGTG</sequence>
<dbReference type="GO" id="GO:0000976">
    <property type="term" value="F:transcription cis-regulatory region binding"/>
    <property type="evidence" value="ECO:0007669"/>
    <property type="project" value="TreeGrafter"/>
</dbReference>
<dbReference type="STRING" id="1610493.RPIT_08435"/>
<keyword evidence="7" id="KW-1185">Reference proteome</keyword>
<dbReference type="GO" id="GO:0005829">
    <property type="term" value="C:cytosol"/>
    <property type="evidence" value="ECO:0007669"/>
    <property type="project" value="TreeGrafter"/>
</dbReference>
<dbReference type="GO" id="GO:0000156">
    <property type="term" value="F:phosphorelay response regulator activity"/>
    <property type="evidence" value="ECO:0007669"/>
    <property type="project" value="TreeGrafter"/>
</dbReference>
<keyword evidence="2" id="KW-0902">Two-component regulatory system</keyword>